<evidence type="ECO:0000256" key="6">
    <source>
        <dbReference type="ARBA" id="ARBA00022989"/>
    </source>
</evidence>
<name>A0ABT1WPM9_9LACT</name>
<protein>
    <recommendedName>
        <fullName evidence="8">Riboflavin transporter</fullName>
    </recommendedName>
</protein>
<evidence type="ECO:0000313" key="11">
    <source>
        <dbReference type="Proteomes" id="UP001059480"/>
    </source>
</evidence>
<evidence type="ECO:0000256" key="8">
    <source>
        <dbReference type="PIRNR" id="PIRNR037778"/>
    </source>
</evidence>
<comment type="caution">
    <text evidence="10">The sequence shown here is derived from an EMBL/GenBank/DDBJ whole genome shotgun (WGS) entry which is preliminary data.</text>
</comment>
<proteinExistence type="inferred from homology"/>
<reference evidence="10" key="2">
    <citation type="journal article" date="2023" name="Curr. Microbiol.">
        <title>Granulicatella seriolae sp. nov., a Novel Facultative Anaerobe Isolated from Yellowtail Marine Fish.</title>
        <authorList>
            <person name="Lee M."/>
            <person name="Choi Y.J."/>
            <person name="Farooq A."/>
            <person name="Jeong J.B."/>
            <person name="Jung M.Y."/>
        </authorList>
    </citation>
    <scope>NUCLEOTIDE SEQUENCE</scope>
    <source>
        <strain evidence="10">S8</strain>
    </source>
</reference>
<evidence type="ECO:0000256" key="1">
    <source>
        <dbReference type="ARBA" id="ARBA00004651"/>
    </source>
</evidence>
<comment type="similarity">
    <text evidence="2 8">Belongs to the prokaryotic riboflavin transporter (P-RFT) (TC 2.A.87) family.</text>
</comment>
<feature type="transmembrane region" description="Helical" evidence="9">
    <location>
        <begin position="116"/>
        <end position="137"/>
    </location>
</feature>
<dbReference type="RefSeq" id="WP_256945598.1">
    <property type="nucleotide sequence ID" value="NZ_JANHNZ010000008.1"/>
</dbReference>
<keyword evidence="7 8" id="KW-0472">Membrane</keyword>
<evidence type="ECO:0000256" key="3">
    <source>
        <dbReference type="ARBA" id="ARBA00022448"/>
    </source>
</evidence>
<keyword evidence="5 9" id="KW-0812">Transmembrane</keyword>
<evidence type="ECO:0000256" key="9">
    <source>
        <dbReference type="SAM" id="Phobius"/>
    </source>
</evidence>
<reference evidence="10" key="3">
    <citation type="journal article" date="2023" name="Microbiol. Resour. Announc.">
        <title>Draft Genome Sequence of Granulicatella sp. Strain S8, Isolated from a Marine Fish, Seriola quinqueradiata.</title>
        <authorList>
            <person name="Lee M."/>
            <person name="Farooq A."/>
            <person name="Jeong J.B."/>
            <person name="Jung M.Y."/>
        </authorList>
    </citation>
    <scope>NUCLEOTIDE SEQUENCE</scope>
    <source>
        <strain evidence="10">S8</strain>
    </source>
</reference>
<feature type="transmembrane region" description="Helical" evidence="9">
    <location>
        <begin position="171"/>
        <end position="194"/>
    </location>
</feature>
<feature type="transmembrane region" description="Helical" evidence="9">
    <location>
        <begin position="51"/>
        <end position="78"/>
    </location>
</feature>
<evidence type="ECO:0000313" key="10">
    <source>
        <dbReference type="EMBL" id="MCQ9210489.1"/>
    </source>
</evidence>
<evidence type="ECO:0000256" key="5">
    <source>
        <dbReference type="ARBA" id="ARBA00022692"/>
    </source>
</evidence>
<dbReference type="Pfam" id="PF12822">
    <property type="entry name" value="ECF_trnsprt"/>
    <property type="match status" value="1"/>
</dbReference>
<dbReference type="PANTHER" id="PTHR38438">
    <property type="entry name" value="RIBOFLAVIN TRANSPORTER RIBU"/>
    <property type="match status" value="1"/>
</dbReference>
<organism evidence="10 11">
    <name type="scientific">Granulicatella seriolae</name>
    <dbReference type="NCBI Taxonomy" id="2967226"/>
    <lineage>
        <taxon>Bacteria</taxon>
        <taxon>Bacillati</taxon>
        <taxon>Bacillota</taxon>
        <taxon>Bacilli</taxon>
        <taxon>Lactobacillales</taxon>
        <taxon>Carnobacteriaceae</taxon>
        <taxon>Granulicatella</taxon>
    </lineage>
</organism>
<feature type="transmembrane region" description="Helical" evidence="9">
    <location>
        <begin position="16"/>
        <end position="39"/>
    </location>
</feature>
<evidence type="ECO:0000256" key="2">
    <source>
        <dbReference type="ARBA" id="ARBA00005540"/>
    </source>
</evidence>
<dbReference type="EMBL" id="JANHNZ010000008">
    <property type="protein sequence ID" value="MCQ9210489.1"/>
    <property type="molecule type" value="Genomic_DNA"/>
</dbReference>
<feature type="transmembrane region" description="Helical" evidence="9">
    <location>
        <begin position="84"/>
        <end position="104"/>
    </location>
</feature>
<evidence type="ECO:0000256" key="7">
    <source>
        <dbReference type="ARBA" id="ARBA00023136"/>
    </source>
</evidence>
<comment type="subcellular location">
    <subcellularLocation>
        <location evidence="1">Cell membrane</location>
        <topology evidence="1">Multi-pass membrane protein</topology>
    </subcellularLocation>
</comment>
<reference evidence="10" key="1">
    <citation type="submission" date="2022-07" db="EMBL/GenBank/DDBJ databases">
        <authorList>
            <person name="Jung M.-Y."/>
            <person name="Lee M."/>
        </authorList>
    </citation>
    <scope>NUCLEOTIDE SEQUENCE</scope>
    <source>
        <strain evidence="10">S8</strain>
    </source>
</reference>
<keyword evidence="3 8" id="KW-0813">Transport</keyword>
<keyword evidence="11" id="KW-1185">Reference proteome</keyword>
<dbReference type="PANTHER" id="PTHR38438:SF1">
    <property type="entry name" value="RIBOFLAVIN TRANSPORTER RIBU"/>
    <property type="match status" value="1"/>
</dbReference>
<dbReference type="InterPro" id="IPR025720">
    <property type="entry name" value="RibU"/>
</dbReference>
<sequence length="204" mass="22533">MSTSTKRSSRETTRKLVLVGLFGAVSALLMILEFSLPLIPGFIKMDFSELPVILGGFLLGPLYGSYIVFVKIALNFILNGTTTFGIGELVNMIGSLAYMLPAVFIYRKLHTKKGAIISLVAGTLVATAVLLLANYFVMFPLYAAVMNFPMEAIVKMAGATNPWVSDVFTMMLFSLLPFNLFKYGLTAVITFFTYKRLEKVLPFH</sequence>
<accession>A0ABT1WPM9</accession>
<keyword evidence="6 9" id="KW-1133">Transmembrane helix</keyword>
<dbReference type="Gene3D" id="1.10.1760.20">
    <property type="match status" value="1"/>
</dbReference>
<keyword evidence="4 8" id="KW-1003">Cell membrane</keyword>
<evidence type="ECO:0000256" key="4">
    <source>
        <dbReference type="ARBA" id="ARBA00022475"/>
    </source>
</evidence>
<gene>
    <name evidence="10" type="ORF">NPA36_07985</name>
</gene>
<dbReference type="PIRSF" id="PIRSF037778">
    <property type="entry name" value="UCP037778_transp_RibU"/>
    <property type="match status" value="1"/>
</dbReference>
<dbReference type="InterPro" id="IPR024529">
    <property type="entry name" value="ECF_trnsprt_substrate-spec"/>
</dbReference>
<dbReference type="Proteomes" id="UP001059480">
    <property type="component" value="Unassembled WGS sequence"/>
</dbReference>
<comment type="function">
    <text evidence="8">Probably a riboflavin-binding protein that interacts with the energy-coupling factor (ECF) ABC-transporter complex.</text>
</comment>